<dbReference type="AlphaFoldDB" id="A0AB34JX22"/>
<keyword evidence="1" id="KW-0812">Transmembrane</keyword>
<accession>A0AB34JX22</accession>
<reference evidence="2 3" key="1">
    <citation type="journal article" date="2024" name="Science">
        <title>Giant polyketide synthase enzymes in the biosynthesis of giant marine polyether toxins.</title>
        <authorList>
            <person name="Fallon T.R."/>
            <person name="Shende V.V."/>
            <person name="Wierzbicki I.H."/>
            <person name="Pendleton A.L."/>
            <person name="Watervoot N.F."/>
            <person name="Auber R.P."/>
            <person name="Gonzalez D.J."/>
            <person name="Wisecaver J.H."/>
            <person name="Moore B.S."/>
        </authorList>
    </citation>
    <scope>NUCLEOTIDE SEQUENCE [LARGE SCALE GENOMIC DNA]</scope>
    <source>
        <strain evidence="2 3">12B1</strain>
    </source>
</reference>
<evidence type="ECO:0000256" key="1">
    <source>
        <dbReference type="SAM" id="Phobius"/>
    </source>
</evidence>
<evidence type="ECO:0000313" key="3">
    <source>
        <dbReference type="Proteomes" id="UP001515480"/>
    </source>
</evidence>
<dbReference type="Proteomes" id="UP001515480">
    <property type="component" value="Unassembled WGS sequence"/>
</dbReference>
<feature type="transmembrane region" description="Helical" evidence="1">
    <location>
        <begin position="131"/>
        <end position="150"/>
    </location>
</feature>
<organism evidence="2 3">
    <name type="scientific">Prymnesium parvum</name>
    <name type="common">Toxic golden alga</name>
    <dbReference type="NCBI Taxonomy" id="97485"/>
    <lineage>
        <taxon>Eukaryota</taxon>
        <taxon>Haptista</taxon>
        <taxon>Haptophyta</taxon>
        <taxon>Prymnesiophyceae</taxon>
        <taxon>Prymnesiales</taxon>
        <taxon>Prymnesiaceae</taxon>
        <taxon>Prymnesium</taxon>
    </lineage>
</organism>
<comment type="caution">
    <text evidence="2">The sequence shown here is derived from an EMBL/GenBank/DDBJ whole genome shotgun (WGS) entry which is preliminary data.</text>
</comment>
<name>A0AB34JX22_PRYPA</name>
<sequence>MTHTELREELRLRNEPHSASDNVDLLRVKLYAARAALLDRRNEHVLRAEKVLHEVDQYSSAAFLSDSSLDTILADDNAIYAAALSRRLLGLLRVQAVVGTVLGVVLCSFMPLGKIEQWQRLLPIPFSPSAIGYASVSLANAALLGALQAVTQYLRRVFHTESFFGQKLAAVTCREGIIEWMTEAEDTQIPGAARTARLFRHKTVIPVLSMAAGRYICLPAPCV</sequence>
<keyword evidence="1" id="KW-1133">Transmembrane helix</keyword>
<evidence type="ECO:0000313" key="2">
    <source>
        <dbReference type="EMBL" id="KAL1525256.1"/>
    </source>
</evidence>
<keyword evidence="3" id="KW-1185">Reference proteome</keyword>
<proteinExistence type="predicted"/>
<dbReference type="EMBL" id="JBGBPQ010000004">
    <property type="protein sequence ID" value="KAL1525256.1"/>
    <property type="molecule type" value="Genomic_DNA"/>
</dbReference>
<gene>
    <name evidence="2" type="ORF">AB1Y20_020121</name>
</gene>
<protein>
    <submittedName>
        <fullName evidence="2">Uncharacterized protein</fullName>
    </submittedName>
</protein>
<keyword evidence="1" id="KW-0472">Membrane</keyword>
<feature type="transmembrane region" description="Helical" evidence="1">
    <location>
        <begin position="91"/>
        <end position="111"/>
    </location>
</feature>